<comment type="similarity">
    <text evidence="2">Belongs to the UPF0324 family.</text>
</comment>
<feature type="transmembrane region" description="Helical" evidence="7">
    <location>
        <begin position="115"/>
        <end position="133"/>
    </location>
</feature>
<evidence type="ECO:0000256" key="1">
    <source>
        <dbReference type="ARBA" id="ARBA00004651"/>
    </source>
</evidence>
<dbReference type="PANTHER" id="PTHR30106:SF2">
    <property type="entry name" value="UPF0324 INNER MEMBRANE PROTEIN YEIH"/>
    <property type="match status" value="1"/>
</dbReference>
<protein>
    <submittedName>
        <fullName evidence="8">YeiH family putative sulfate export transporter</fullName>
    </submittedName>
</protein>
<evidence type="ECO:0000256" key="3">
    <source>
        <dbReference type="ARBA" id="ARBA00022475"/>
    </source>
</evidence>
<dbReference type="RefSeq" id="WP_255875603.1">
    <property type="nucleotide sequence ID" value="NZ_JACASI010000037.1"/>
</dbReference>
<gene>
    <name evidence="8" type="ORF">HXX02_14730</name>
</gene>
<dbReference type="InterPro" id="IPR018383">
    <property type="entry name" value="UPF0324_pro"/>
</dbReference>
<keyword evidence="9" id="KW-1185">Reference proteome</keyword>
<evidence type="ECO:0000256" key="6">
    <source>
        <dbReference type="ARBA" id="ARBA00023136"/>
    </source>
</evidence>
<comment type="subcellular location">
    <subcellularLocation>
        <location evidence="1">Cell membrane</location>
        <topology evidence="1">Multi-pass membrane protein</topology>
    </subcellularLocation>
</comment>
<evidence type="ECO:0000313" key="9">
    <source>
        <dbReference type="Proteomes" id="UP001205566"/>
    </source>
</evidence>
<evidence type="ECO:0000256" key="2">
    <source>
        <dbReference type="ARBA" id="ARBA00007977"/>
    </source>
</evidence>
<dbReference type="NCBIfam" id="TIGR00698">
    <property type="entry name" value="YeiH family putative sulfate export transporter"/>
    <property type="match status" value="1"/>
</dbReference>
<comment type="caution">
    <text evidence="8">The sequence shown here is derived from an EMBL/GenBank/DDBJ whole genome shotgun (WGS) entry which is preliminary data.</text>
</comment>
<proteinExistence type="inferred from homology"/>
<evidence type="ECO:0000256" key="7">
    <source>
        <dbReference type="SAM" id="Phobius"/>
    </source>
</evidence>
<feature type="transmembrane region" description="Helical" evidence="7">
    <location>
        <begin position="272"/>
        <end position="291"/>
    </location>
</feature>
<evidence type="ECO:0000256" key="5">
    <source>
        <dbReference type="ARBA" id="ARBA00022989"/>
    </source>
</evidence>
<dbReference type="InterPro" id="IPR004630">
    <property type="entry name" value="UPF0324_YeiH-like"/>
</dbReference>
<evidence type="ECO:0000313" key="8">
    <source>
        <dbReference type="EMBL" id="MCQ3830692.1"/>
    </source>
</evidence>
<accession>A0ABT1P3J9</accession>
<feature type="transmembrane region" description="Helical" evidence="7">
    <location>
        <begin position="52"/>
        <end position="74"/>
    </location>
</feature>
<dbReference type="Pfam" id="PF03601">
    <property type="entry name" value="Cons_hypoth698"/>
    <property type="match status" value="1"/>
</dbReference>
<evidence type="ECO:0000256" key="4">
    <source>
        <dbReference type="ARBA" id="ARBA00022692"/>
    </source>
</evidence>
<organism evidence="8 9">
    <name type="scientific">Microbulbifer elongatus</name>
    <dbReference type="NCBI Taxonomy" id="86173"/>
    <lineage>
        <taxon>Bacteria</taxon>
        <taxon>Pseudomonadati</taxon>
        <taxon>Pseudomonadota</taxon>
        <taxon>Gammaproteobacteria</taxon>
        <taxon>Cellvibrionales</taxon>
        <taxon>Microbulbiferaceae</taxon>
        <taxon>Microbulbifer</taxon>
    </lineage>
</organism>
<sequence>MLVRLLMIAAAALILARNSVLSALGLSALPLAILIGMICGNLVRSEFSGRDTAVLVFSQQQVLRLGIILFGFNISFKQIASIGYQAVLLDILVIVVVLSLGVIAGVKLFRLPRELAVLTSVGSAVCGAAAIMAAEPVVKAKEKDVTVAVGTVVVFGTLAMFTYPVIYRFADMEPSAFGIYIGSTVHEVAQAVAAGESVSAEAMNAAVVAKLIRVMLLAPVVIALGMLMFRNTADTGEKRPVPIPWFVFGFIAAAALNSVLVLPETVLDGLRFSAQICLAVAMAALGFKTRWATIRHAGMRPLILSLLLFLTLMLGGFALNLLFYG</sequence>
<keyword evidence="4 7" id="KW-0812">Transmembrane</keyword>
<name>A0ABT1P3J9_9GAMM</name>
<dbReference type="EMBL" id="JACASI010000037">
    <property type="protein sequence ID" value="MCQ3830692.1"/>
    <property type="molecule type" value="Genomic_DNA"/>
</dbReference>
<feature type="transmembrane region" description="Helical" evidence="7">
    <location>
        <begin position="241"/>
        <end position="260"/>
    </location>
</feature>
<feature type="transmembrane region" description="Helical" evidence="7">
    <location>
        <begin position="303"/>
        <end position="324"/>
    </location>
</feature>
<reference evidence="8" key="1">
    <citation type="thesis" date="2020" institute="Technische Universitat Dresden" country="Dresden, Germany">
        <title>The Agarolytic System of Microbulbifer elongatus PORT2, Isolated from Batu Karas, Pangandaran West Java Indonesia.</title>
        <authorList>
            <person name="Anggraeni S.R."/>
        </authorList>
    </citation>
    <scope>NUCLEOTIDE SEQUENCE</scope>
    <source>
        <strain evidence="8">PORT2</strain>
    </source>
</reference>
<keyword evidence="6 7" id="KW-0472">Membrane</keyword>
<feature type="transmembrane region" description="Helical" evidence="7">
    <location>
        <begin position="211"/>
        <end position="229"/>
    </location>
</feature>
<dbReference type="Proteomes" id="UP001205566">
    <property type="component" value="Unassembled WGS sequence"/>
</dbReference>
<keyword evidence="3" id="KW-1003">Cell membrane</keyword>
<dbReference type="PANTHER" id="PTHR30106">
    <property type="entry name" value="INNER MEMBRANE PROTEIN YEIH-RELATED"/>
    <property type="match status" value="1"/>
</dbReference>
<feature type="transmembrane region" description="Helical" evidence="7">
    <location>
        <begin position="86"/>
        <end position="109"/>
    </location>
</feature>
<feature type="transmembrane region" description="Helical" evidence="7">
    <location>
        <begin position="145"/>
        <end position="166"/>
    </location>
</feature>
<keyword evidence="5 7" id="KW-1133">Transmembrane helix</keyword>